<protein>
    <submittedName>
        <fullName evidence="5">Phage tail protein</fullName>
    </submittedName>
</protein>
<name>A0A556RUG3_9GAMM</name>
<dbReference type="GO" id="GO:0019062">
    <property type="term" value="P:virion attachment to host cell"/>
    <property type="evidence" value="ECO:0007669"/>
    <property type="project" value="InterPro"/>
</dbReference>
<dbReference type="InterPro" id="IPR037053">
    <property type="entry name" value="Phage_tail_collar_dom_sf"/>
</dbReference>
<evidence type="ECO:0000256" key="2">
    <source>
        <dbReference type="ARBA" id="ARBA00022581"/>
    </source>
</evidence>
<feature type="domain" description="Phage tail fibre protein N-terminal" evidence="4">
    <location>
        <begin position="1"/>
        <end position="150"/>
    </location>
</feature>
<evidence type="ECO:0000313" key="5">
    <source>
        <dbReference type="EMBL" id="TSJ92535.1"/>
    </source>
</evidence>
<dbReference type="SUPFAM" id="SSF88874">
    <property type="entry name" value="Receptor-binding domain of short tail fibre protein gp12"/>
    <property type="match status" value="1"/>
</dbReference>
<dbReference type="InterPro" id="IPR011083">
    <property type="entry name" value="Phage_tail_collar_dom"/>
</dbReference>
<sequence length="430" mass="47729">MGQKFYTLLTQQGAALLANATALGIPLKLSKMAVGDANGNPTTPDASQTKLVHEVYQAPLNSLNTDEKNPNQIIAELVIPENQGGWFINEIGLYDKDDNLVAVGNCPATYKPKLSEGSGRTQVIRMIIVVDNVNAVALKIDPSVVLATRQYVNDLITSKIVTHEKSTNHPDATTKSKGFVQLNSATDSTIENQAATPKAVRDAYEYARFSDIKAQSAYDHASAAHKRIDPIADKFQSHEFESRIFSQDKRFYQIVRDDGVVGLYSLVKNDFSWFINHDGWISGFIEAPRIGGLDEFVKDRVLPVGIPQPWPSNQLPSGWLECNGSSFDVNRFKKLGSIYWWGRLPDLRGEFIRGWDNTRGVDAGREILSWQNYAIQSHNHSINSLTSFSSSGNVNASVARGSQQTGWTNNYGENETRPRNIAFMYIVKAE</sequence>
<dbReference type="EMBL" id="VMHM01000032">
    <property type="protein sequence ID" value="TSJ92535.1"/>
    <property type="molecule type" value="Genomic_DNA"/>
</dbReference>
<evidence type="ECO:0000313" key="6">
    <source>
        <dbReference type="Proteomes" id="UP000319483"/>
    </source>
</evidence>
<dbReference type="PANTHER" id="PTHR35191">
    <property type="entry name" value="PROPHAGE SIDE TAIL FIBER PROTEIN HOMOLOG STFQ-RELATED"/>
    <property type="match status" value="1"/>
</dbReference>
<dbReference type="InterPro" id="IPR022225">
    <property type="entry name" value="Phage_tail_fibre_N"/>
</dbReference>
<evidence type="ECO:0000256" key="1">
    <source>
        <dbReference type="ARBA" id="ARBA00004328"/>
    </source>
</evidence>
<comment type="subcellular location">
    <subcellularLocation>
        <location evidence="1">Virion</location>
    </subcellularLocation>
</comment>
<evidence type="ECO:0000259" key="4">
    <source>
        <dbReference type="Pfam" id="PF12571"/>
    </source>
</evidence>
<dbReference type="InterPro" id="IPR005068">
    <property type="entry name" value="Phage_lambda_Stf-r2"/>
</dbReference>
<keyword evidence="2" id="KW-0945">Host-virus interaction</keyword>
<feature type="domain" description="Phage tail collar" evidence="3">
    <location>
        <begin position="305"/>
        <end position="352"/>
    </location>
</feature>
<dbReference type="PANTHER" id="PTHR35191:SF1">
    <property type="entry name" value="PROPHAGE SIDE TAIL FIBER PROTEIN HOMOLOG STFQ-RELATED"/>
    <property type="match status" value="1"/>
</dbReference>
<dbReference type="InterPro" id="IPR051934">
    <property type="entry name" value="Phage_Tail_Fiber_Structural"/>
</dbReference>
<dbReference type="AlphaFoldDB" id="A0A556RUG3"/>
<dbReference type="GO" id="GO:0046718">
    <property type="term" value="P:symbiont entry into host cell"/>
    <property type="evidence" value="ECO:0007669"/>
    <property type="project" value="InterPro"/>
</dbReference>
<dbReference type="Pfam" id="PF03406">
    <property type="entry name" value="Phage_fiber_2"/>
    <property type="match status" value="1"/>
</dbReference>
<dbReference type="Pfam" id="PF07484">
    <property type="entry name" value="Collar"/>
    <property type="match status" value="1"/>
</dbReference>
<dbReference type="RefSeq" id="WP_144093566.1">
    <property type="nucleotide sequence ID" value="NZ_VMHM01000032.1"/>
</dbReference>
<gene>
    <name evidence="5" type="ORF">FPQ15_14415</name>
</gene>
<evidence type="ECO:0000259" key="3">
    <source>
        <dbReference type="Pfam" id="PF07484"/>
    </source>
</evidence>
<organism evidence="5 6">
    <name type="scientific">Gilliamella apicola</name>
    <dbReference type="NCBI Taxonomy" id="1196095"/>
    <lineage>
        <taxon>Bacteria</taxon>
        <taxon>Pseudomonadati</taxon>
        <taxon>Pseudomonadota</taxon>
        <taxon>Gammaproteobacteria</taxon>
        <taxon>Orbales</taxon>
        <taxon>Orbaceae</taxon>
        <taxon>Gilliamella</taxon>
    </lineage>
</organism>
<dbReference type="Gene3D" id="3.90.1340.10">
    <property type="entry name" value="Phage tail collar domain"/>
    <property type="match status" value="1"/>
</dbReference>
<accession>A0A556RUG3</accession>
<proteinExistence type="predicted"/>
<dbReference type="Proteomes" id="UP000319483">
    <property type="component" value="Unassembled WGS sequence"/>
</dbReference>
<reference evidence="5 6" key="1">
    <citation type="submission" date="2019-07" db="EMBL/GenBank/DDBJ databases">
        <title>Gilliamella genomes.</title>
        <authorList>
            <person name="Zheng H."/>
        </authorList>
    </citation>
    <scope>NUCLEOTIDE SEQUENCE [LARGE SCALE GENOMIC DNA]</scope>
    <source>
        <strain evidence="5 6">W8127</strain>
    </source>
</reference>
<dbReference type="Pfam" id="PF12571">
    <property type="entry name" value="Phage_tail_fib"/>
    <property type="match status" value="1"/>
</dbReference>
<comment type="caution">
    <text evidence="5">The sequence shown here is derived from an EMBL/GenBank/DDBJ whole genome shotgun (WGS) entry which is preliminary data.</text>
</comment>